<evidence type="ECO:0000256" key="5">
    <source>
        <dbReference type="ARBA" id="ARBA00022478"/>
    </source>
</evidence>
<evidence type="ECO:0000256" key="3">
    <source>
        <dbReference type="ARBA" id="ARBA00011206"/>
    </source>
</evidence>
<keyword evidence="7 9" id="KW-0539">Nucleus</keyword>
<evidence type="ECO:0000259" key="12">
    <source>
        <dbReference type="Pfam" id="PF08221"/>
    </source>
</evidence>
<evidence type="ECO:0000256" key="10">
    <source>
        <dbReference type="SAM" id="MobiDB-lite"/>
    </source>
</evidence>
<evidence type="ECO:0000256" key="4">
    <source>
        <dbReference type="ARBA" id="ARBA00016689"/>
    </source>
</evidence>
<feature type="compositionally biased region" description="Basic and acidic residues" evidence="10">
    <location>
        <begin position="377"/>
        <end position="399"/>
    </location>
</feature>
<dbReference type="Pfam" id="PF08221">
    <property type="entry name" value="HTH_9"/>
    <property type="match status" value="1"/>
</dbReference>
<dbReference type="Pfam" id="PF05645">
    <property type="entry name" value="RNA_pol_Rpc82"/>
    <property type="match status" value="1"/>
</dbReference>
<comment type="subcellular location">
    <subcellularLocation>
        <location evidence="1 9">Nucleus</location>
    </subcellularLocation>
</comment>
<dbReference type="SUPFAM" id="SSF46785">
    <property type="entry name" value="Winged helix' DNA-binding domain"/>
    <property type="match status" value="1"/>
</dbReference>
<dbReference type="PANTHER" id="PTHR12949:SF0">
    <property type="entry name" value="DNA-DIRECTED RNA POLYMERASE III SUBUNIT RPC3"/>
    <property type="match status" value="1"/>
</dbReference>
<evidence type="ECO:0000313" key="15">
    <source>
        <dbReference type="Proteomes" id="UP000770015"/>
    </source>
</evidence>
<dbReference type="InterPro" id="IPR008806">
    <property type="entry name" value="RNA_pol_III_Rpc82_C"/>
</dbReference>
<dbReference type="InterPro" id="IPR036390">
    <property type="entry name" value="WH_DNA-bd_sf"/>
</dbReference>
<comment type="similarity">
    <text evidence="2 9">Belongs to the RNA polymerase beta chain family.</text>
</comment>
<dbReference type="InterPro" id="IPR036388">
    <property type="entry name" value="WH-like_DNA-bd_sf"/>
</dbReference>
<comment type="subunit">
    <text evidence="3 9">Component of the RNA polymerase III (Pol III) complex consisting of 17 subunits.</text>
</comment>
<keyword evidence="5 9" id="KW-0240">DNA-directed RNA polymerase</keyword>
<dbReference type="GO" id="GO:0003697">
    <property type="term" value="F:single-stranded DNA binding"/>
    <property type="evidence" value="ECO:0007669"/>
    <property type="project" value="UniProtKB-UniRule"/>
</dbReference>
<dbReference type="InterPro" id="IPR055207">
    <property type="entry name" value="POLR3C_WHD"/>
</dbReference>
<dbReference type="InterPro" id="IPR039748">
    <property type="entry name" value="RPC3"/>
</dbReference>
<dbReference type="Pfam" id="PF22536">
    <property type="entry name" value="WHD_POLR3C"/>
    <property type="match status" value="1"/>
</dbReference>
<evidence type="ECO:0000259" key="13">
    <source>
        <dbReference type="Pfam" id="PF22536"/>
    </source>
</evidence>
<evidence type="ECO:0000259" key="11">
    <source>
        <dbReference type="Pfam" id="PF05645"/>
    </source>
</evidence>
<keyword evidence="15" id="KW-1185">Reference proteome</keyword>
<feature type="domain" description="DNA-directed RNA polymerase III subunit RPC3 winged-helix" evidence="13">
    <location>
        <begin position="507"/>
        <end position="581"/>
    </location>
</feature>
<proteinExistence type="inferred from homology"/>
<dbReference type="AlphaFoldDB" id="A0A9P8V5B0"/>
<dbReference type="EMBL" id="JAGSXJ010000024">
    <property type="protein sequence ID" value="KAH6676169.1"/>
    <property type="molecule type" value="Genomic_DNA"/>
</dbReference>
<feature type="region of interest" description="Disordered" evidence="10">
    <location>
        <begin position="323"/>
        <end position="451"/>
    </location>
</feature>
<gene>
    <name evidence="14" type="ORF">F5X68DRAFT_264355</name>
</gene>
<comment type="caution">
    <text evidence="14">The sequence shown here is derived from an EMBL/GenBank/DDBJ whole genome shotgun (WGS) entry which is preliminary data.</text>
</comment>
<name>A0A9P8V5B0_9PEZI</name>
<accession>A0A9P8V5B0</accession>
<dbReference type="OrthoDB" id="272392at2759"/>
<dbReference type="GO" id="GO:0005666">
    <property type="term" value="C:RNA polymerase III complex"/>
    <property type="evidence" value="ECO:0007669"/>
    <property type="project" value="UniProtKB-UniRule"/>
</dbReference>
<organism evidence="14 15">
    <name type="scientific">Plectosphaerella plurivora</name>
    <dbReference type="NCBI Taxonomy" id="936078"/>
    <lineage>
        <taxon>Eukaryota</taxon>
        <taxon>Fungi</taxon>
        <taxon>Dikarya</taxon>
        <taxon>Ascomycota</taxon>
        <taxon>Pezizomycotina</taxon>
        <taxon>Sordariomycetes</taxon>
        <taxon>Hypocreomycetidae</taxon>
        <taxon>Glomerellales</taxon>
        <taxon>Plectosphaerellaceae</taxon>
        <taxon>Plectosphaerella</taxon>
    </lineage>
</organism>
<evidence type="ECO:0000256" key="8">
    <source>
        <dbReference type="ARBA" id="ARBA00025127"/>
    </source>
</evidence>
<keyword evidence="6 9" id="KW-0804">Transcription</keyword>
<dbReference type="GO" id="GO:0006351">
    <property type="term" value="P:DNA-templated transcription"/>
    <property type="evidence" value="ECO:0007669"/>
    <property type="project" value="InterPro"/>
</dbReference>
<dbReference type="Proteomes" id="UP000770015">
    <property type="component" value="Unassembled WGS sequence"/>
</dbReference>
<feature type="domain" description="RNA polymerase III subunit RPC82-related helix-turn-helix" evidence="12">
    <location>
        <begin position="9"/>
        <end position="64"/>
    </location>
</feature>
<feature type="compositionally biased region" description="Acidic residues" evidence="10">
    <location>
        <begin position="420"/>
        <end position="431"/>
    </location>
</feature>
<dbReference type="PANTHER" id="PTHR12949">
    <property type="entry name" value="RNA POLYMERASE III DNA DIRECTED -RELATED"/>
    <property type="match status" value="1"/>
</dbReference>
<dbReference type="InterPro" id="IPR013197">
    <property type="entry name" value="RNA_pol_III_RPC82-rel_HTH"/>
</dbReference>
<evidence type="ECO:0000313" key="14">
    <source>
        <dbReference type="EMBL" id="KAH6676169.1"/>
    </source>
</evidence>
<evidence type="ECO:0000256" key="7">
    <source>
        <dbReference type="ARBA" id="ARBA00023242"/>
    </source>
</evidence>
<evidence type="ECO:0000256" key="6">
    <source>
        <dbReference type="ARBA" id="ARBA00023163"/>
    </source>
</evidence>
<comment type="function">
    <text evidence="8 9">DNA-dependent RNA polymerase catalyzes the transcription of DNA into RNA using the four ribonucleoside triphosphates as substrates. Specific core component of RNA polymerase III which synthesizes small RNAs, such as 5S rRNA and tRNAs.</text>
</comment>
<evidence type="ECO:0000256" key="1">
    <source>
        <dbReference type="ARBA" id="ARBA00004123"/>
    </source>
</evidence>
<reference evidence="14" key="1">
    <citation type="journal article" date="2021" name="Nat. Commun.">
        <title>Genetic determinants of endophytism in the Arabidopsis root mycobiome.</title>
        <authorList>
            <person name="Mesny F."/>
            <person name="Miyauchi S."/>
            <person name="Thiergart T."/>
            <person name="Pickel B."/>
            <person name="Atanasova L."/>
            <person name="Karlsson M."/>
            <person name="Huettel B."/>
            <person name="Barry K.W."/>
            <person name="Haridas S."/>
            <person name="Chen C."/>
            <person name="Bauer D."/>
            <person name="Andreopoulos W."/>
            <person name="Pangilinan J."/>
            <person name="LaButti K."/>
            <person name="Riley R."/>
            <person name="Lipzen A."/>
            <person name="Clum A."/>
            <person name="Drula E."/>
            <person name="Henrissat B."/>
            <person name="Kohler A."/>
            <person name="Grigoriev I.V."/>
            <person name="Martin F.M."/>
            <person name="Hacquard S."/>
        </authorList>
    </citation>
    <scope>NUCLEOTIDE SEQUENCE</scope>
    <source>
        <strain evidence="14">MPI-SDFR-AT-0117</strain>
    </source>
</reference>
<feature type="compositionally biased region" description="Polar residues" evidence="10">
    <location>
        <begin position="351"/>
        <end position="360"/>
    </location>
</feature>
<dbReference type="Gene3D" id="1.10.10.10">
    <property type="entry name" value="Winged helix-like DNA-binding domain superfamily/Winged helix DNA-binding domain"/>
    <property type="match status" value="2"/>
</dbReference>
<evidence type="ECO:0000256" key="9">
    <source>
        <dbReference type="RuleBase" id="RU367076"/>
    </source>
</evidence>
<sequence>MLVSKHAAELCAHLVNDFFGELPARIVAVLFSKGRSTVTQLVQHTSLPPRTIRHGLAVLVQHNLLYIYAAPDSRIASYEANPDACYNIIRSGKIVDMVRDEFGPAEEEVVRTLMQLGHARVFDLVQAFGFQSAGNGGTTSNGLSAANGHGGEYPKGAGNVRSLRDLHAVLGRLVIAEIVDQVGPKTFRNPDDIYREIEDELNKGFPGEKSTAKAKEKMRETVNAQFQGAREESKKLKRHLNQTMPLSVKRRKIGPGAHAQASNNLGDISEIDPHVVLKVNVERCLVDLRNLTLSRFATDSLGPGSGAVYHAALRLLSDKASRCRTDPRLSGPNGAAKSDDDDTNGHVHAQQHASITSSQLYEALDPSVDLSTGIGRASKDKLDSRSAEKIRPNRPKIAEDSDESEDEAPARNTTRRAAESDSETGDDDPFEGDSRGNTAGNTRRGTRVTFNEDAVSKETRFDQMRQHLLLLSQSKQGFLRHCGTQGRGQWTVDFDLVVNDLRRTEADAVIEQTFGRHGLRLARILRGKGKLDEKTLPALALMKKGDVQGKMLALQMSGFVDVQEVPRDNSRLANRTMFFWFFDEERVQSRLVDDYYKTMLRCLQTLDVQRHRERDILTFVERKDVRGKEEEVMTAEHYDKYSQFLGLQKKLLGHVMRLDELISIFRDF</sequence>
<protein>
    <recommendedName>
        <fullName evidence="4 9">DNA-directed RNA polymerase III subunit RPC3</fullName>
        <shortName evidence="9">RNA polymerase III subunit C3</shortName>
    </recommendedName>
</protein>
<feature type="domain" description="RNA polymerase III Rpc82 C -terminal" evidence="11">
    <location>
        <begin position="171"/>
        <end position="500"/>
    </location>
</feature>
<evidence type="ECO:0000256" key="2">
    <source>
        <dbReference type="ARBA" id="ARBA00006835"/>
    </source>
</evidence>